<protein>
    <recommendedName>
        <fullName evidence="1">Mitochondrial import inner membrane translocase subunit TIM50</fullName>
    </recommendedName>
</protein>
<reference evidence="4" key="1">
    <citation type="submission" date="2025-05" db="UniProtKB">
        <authorList>
            <consortium name="Ensembl"/>
        </authorList>
    </citation>
    <scope>IDENTIFICATION</scope>
</reference>
<accession>A0A8C4QF04</accession>
<evidence type="ECO:0000256" key="2">
    <source>
        <dbReference type="SAM" id="MobiDB-lite"/>
    </source>
</evidence>
<dbReference type="GO" id="GO:0005744">
    <property type="term" value="C:TIM23 mitochondrial import inner membrane translocase complex"/>
    <property type="evidence" value="ECO:0007669"/>
    <property type="project" value="UniProtKB-UniRule"/>
</dbReference>
<keyword evidence="1" id="KW-0496">Mitochondrion</keyword>
<sequence length="376" mass="41515">MKLRSRGVSPPHQSAYVCPSIAIKRKRSEVEESPAACRKEPAGLIASIKRLIRVSTPKELSPAKRRKLDAGDDDSFISSTPQQELVVARTRRKGQVNGGASPLPGKVVRPDMLPNIESQSPPRTTLLGTIFSPVFHFFTSTGKDGKASEPCVEEMPGQAVEAEEVVRQLDMDHDEEIPATASTINVGTPADESPVLGSTFAMVKPVEKENSVHPAMYMTHELTDGMAVTSEQQHVPSTMGGVYSEAAGGQVDATYEDDWDVFDPYYFIKHLPPLTDDQLSRKPALPLKTRSTPDFSLVLDLDETLVHCSLNELEDAALTFPVLFQDVSYQVYVRLRPHFQEFLKRMSQIYEVPKHVAAEAVITDSVWPVLKVACFL</sequence>
<evidence type="ECO:0000259" key="3">
    <source>
        <dbReference type="PROSITE" id="PS50969"/>
    </source>
</evidence>
<keyword evidence="1" id="KW-0653">Protein transport</keyword>
<evidence type="ECO:0000256" key="1">
    <source>
        <dbReference type="RuleBase" id="RU365079"/>
    </source>
</evidence>
<dbReference type="GeneTree" id="ENSGT01040000240503"/>
<keyword evidence="1" id="KW-0809">Transit peptide</keyword>
<dbReference type="Pfam" id="PF03031">
    <property type="entry name" value="NIF"/>
    <property type="match status" value="1"/>
</dbReference>
<proteinExistence type="inferred from homology"/>
<dbReference type="Proteomes" id="UP000694388">
    <property type="component" value="Unplaced"/>
</dbReference>
<keyword evidence="1" id="KW-0813">Transport</keyword>
<keyword evidence="1" id="KW-0811">Translocation</keyword>
<dbReference type="InterPro" id="IPR050365">
    <property type="entry name" value="TIM50"/>
</dbReference>
<dbReference type="AlphaFoldDB" id="A0A8C4QF04"/>
<feature type="region of interest" description="Disordered" evidence="2">
    <location>
        <begin position="58"/>
        <end position="77"/>
    </location>
</feature>
<dbReference type="InterPro" id="IPR004274">
    <property type="entry name" value="FCP1_dom"/>
</dbReference>
<evidence type="ECO:0000313" key="5">
    <source>
        <dbReference type="Proteomes" id="UP000694388"/>
    </source>
</evidence>
<dbReference type="OMA" id="NSNYPDA"/>
<dbReference type="InterPro" id="IPR036412">
    <property type="entry name" value="HAD-like_sf"/>
</dbReference>
<comment type="function">
    <text evidence="1">Essential component of the TIM23 complex, a complex that mediates the translocation of transit peptide-containing proteins across the mitochondrial inner membrane.</text>
</comment>
<comment type="subunit">
    <text evidence="1">Component of the TIM23 complex.</text>
</comment>
<name>A0A8C4QF04_EPTBU</name>
<dbReference type="Gene3D" id="3.40.50.1000">
    <property type="entry name" value="HAD superfamily/HAD-like"/>
    <property type="match status" value="1"/>
</dbReference>
<dbReference type="PROSITE" id="PS50969">
    <property type="entry name" value="FCP1"/>
    <property type="match status" value="1"/>
</dbReference>
<comment type="subcellular location">
    <subcellularLocation>
        <location evidence="1">Mitochondrion inner membrane</location>
        <topology evidence="1">Single-pass membrane protein</topology>
    </subcellularLocation>
</comment>
<dbReference type="InterPro" id="IPR023214">
    <property type="entry name" value="HAD_sf"/>
</dbReference>
<organism evidence="4 5">
    <name type="scientific">Eptatretus burgeri</name>
    <name type="common">Inshore hagfish</name>
    <dbReference type="NCBI Taxonomy" id="7764"/>
    <lineage>
        <taxon>Eukaryota</taxon>
        <taxon>Metazoa</taxon>
        <taxon>Chordata</taxon>
        <taxon>Craniata</taxon>
        <taxon>Vertebrata</taxon>
        <taxon>Cyclostomata</taxon>
        <taxon>Myxini</taxon>
        <taxon>Myxiniformes</taxon>
        <taxon>Myxinidae</taxon>
        <taxon>Eptatretinae</taxon>
        <taxon>Eptatretus</taxon>
    </lineage>
</organism>
<dbReference type="Ensembl" id="ENSEBUT00000014409.1">
    <property type="protein sequence ID" value="ENSEBUP00000013833.1"/>
    <property type="gene ID" value="ENSEBUG00000008718.1"/>
</dbReference>
<evidence type="ECO:0000313" key="4">
    <source>
        <dbReference type="Ensembl" id="ENSEBUP00000013833.1"/>
    </source>
</evidence>
<dbReference type="PANTHER" id="PTHR12210">
    <property type="entry name" value="DULLARD PROTEIN PHOSPHATASE"/>
    <property type="match status" value="1"/>
</dbReference>
<feature type="region of interest" description="Disordered" evidence="2">
    <location>
        <begin position="90"/>
        <end position="111"/>
    </location>
</feature>
<keyword evidence="5" id="KW-1185">Reference proteome</keyword>
<dbReference type="SUPFAM" id="SSF56784">
    <property type="entry name" value="HAD-like"/>
    <property type="match status" value="1"/>
</dbReference>
<dbReference type="GO" id="GO:0015031">
    <property type="term" value="P:protein transport"/>
    <property type="evidence" value="ECO:0007669"/>
    <property type="project" value="UniProtKB-KW"/>
</dbReference>
<feature type="domain" description="FCP1 homology" evidence="3">
    <location>
        <begin position="290"/>
        <end position="376"/>
    </location>
</feature>
<comment type="similarity">
    <text evidence="1">Belongs to the TIM50 family.</text>
</comment>
<dbReference type="SMART" id="SM00577">
    <property type="entry name" value="CPDc"/>
    <property type="match status" value="1"/>
</dbReference>
<dbReference type="Ensembl" id="ENSEBUT00000014418.1">
    <property type="protein sequence ID" value="ENSEBUP00000013842.1"/>
    <property type="gene ID" value="ENSEBUG00000008718.1"/>
</dbReference>